<reference evidence="3" key="1">
    <citation type="submission" date="2023-11" db="EMBL/GenBank/DDBJ databases">
        <authorList>
            <person name="De Vega J J."/>
            <person name="De Vega J J."/>
        </authorList>
    </citation>
    <scope>NUCLEOTIDE SEQUENCE</scope>
</reference>
<evidence type="ECO:0000313" key="3">
    <source>
        <dbReference type="EMBL" id="CAK5276700.1"/>
    </source>
</evidence>
<name>A0AAD2K3D1_9AGAR</name>
<proteinExistence type="predicted"/>
<dbReference type="EMBL" id="CAVNYO010000012">
    <property type="protein sequence ID" value="CAK5262211.1"/>
    <property type="molecule type" value="Genomic_DNA"/>
</dbReference>
<feature type="chain" id="PRO_5042440834" evidence="1">
    <location>
        <begin position="20"/>
        <end position="368"/>
    </location>
</feature>
<accession>A0AAD2K3D1</accession>
<dbReference type="Proteomes" id="UP001295794">
    <property type="component" value="Unassembled WGS sequence"/>
</dbReference>
<evidence type="ECO:0000313" key="2">
    <source>
        <dbReference type="EMBL" id="CAK5262211.1"/>
    </source>
</evidence>
<evidence type="ECO:0000313" key="4">
    <source>
        <dbReference type="Proteomes" id="UP001295794"/>
    </source>
</evidence>
<dbReference type="AlphaFoldDB" id="A0AAD2K3D1"/>
<keyword evidence="4" id="KW-1185">Reference proteome</keyword>
<keyword evidence="1" id="KW-0732">Signal</keyword>
<feature type="signal peptide" evidence="1">
    <location>
        <begin position="1"/>
        <end position="19"/>
    </location>
</feature>
<comment type="caution">
    <text evidence="3">The sequence shown here is derived from an EMBL/GenBank/DDBJ whole genome shotgun (WGS) entry which is preliminary data.</text>
</comment>
<dbReference type="EMBL" id="CAVNYO010000412">
    <property type="protein sequence ID" value="CAK5276700.1"/>
    <property type="molecule type" value="Genomic_DNA"/>
</dbReference>
<sequence>MILLQVVATAFFSLAISAAAEIDRHGLVTRYNPRRNASSSSTPMQVGNGNFAFGADVTGLQTLQPWAIMSSWGWKNDTLPANKTVEDVADYSGVSLDNHGRLVEYMFNGPAPLQQWMIANPNRVNLGNIGLVFFGSDGARLNVTEADLSGVDQVLDIWTGTLTSRITFNGSDVTVTTVCGQEDDTIGVKVLSPLLDSGLLGVFMDFPWNDGSAKFSAPFVGSWTNANLHTTQLLVHGSTSASISHTIGNSTFSTSIGAGNAINITRDSPNAHRYTLRPVARGKEFTLSTTWGTSTPQKTPAPFESIRQSSNRAWQDFWLNSGFVDVLTGSSDARADELQRRIILSRYLMRVNEAGDFPPQEVRCRFSE</sequence>
<gene>
    <name evidence="3" type="ORF">MYCIT1_LOCUS25177</name>
    <name evidence="2" type="ORF">MYCIT1_LOCUS740</name>
</gene>
<evidence type="ECO:0000256" key="1">
    <source>
        <dbReference type="SAM" id="SignalP"/>
    </source>
</evidence>
<organism evidence="3 4">
    <name type="scientific">Mycena citricolor</name>
    <dbReference type="NCBI Taxonomy" id="2018698"/>
    <lineage>
        <taxon>Eukaryota</taxon>
        <taxon>Fungi</taxon>
        <taxon>Dikarya</taxon>
        <taxon>Basidiomycota</taxon>
        <taxon>Agaricomycotina</taxon>
        <taxon>Agaricomycetes</taxon>
        <taxon>Agaricomycetidae</taxon>
        <taxon>Agaricales</taxon>
        <taxon>Marasmiineae</taxon>
        <taxon>Mycenaceae</taxon>
        <taxon>Mycena</taxon>
    </lineage>
</organism>
<protein>
    <submittedName>
        <fullName evidence="3">Uncharacterized protein</fullName>
    </submittedName>
</protein>